<keyword evidence="2" id="KW-0813">Transport</keyword>
<dbReference type="PANTHER" id="PTHR30085:SF6">
    <property type="entry name" value="ABC TRANSPORTER GLUTAMINE-BINDING PROTEIN GLNH"/>
    <property type="match status" value="1"/>
</dbReference>
<dbReference type="SUPFAM" id="SSF53850">
    <property type="entry name" value="Periplasmic binding protein-like II"/>
    <property type="match status" value="1"/>
</dbReference>
<dbReference type="Pfam" id="PF00497">
    <property type="entry name" value="SBP_bac_3"/>
    <property type="match status" value="1"/>
</dbReference>
<dbReference type="InterPro" id="IPR006311">
    <property type="entry name" value="TAT_signal"/>
</dbReference>
<proteinExistence type="inferred from homology"/>
<evidence type="ECO:0000313" key="6">
    <source>
        <dbReference type="EMBL" id="SLM87789.1"/>
    </source>
</evidence>
<reference evidence="6 7" key="1">
    <citation type="submission" date="2017-02" db="EMBL/GenBank/DDBJ databases">
        <authorList>
            <person name="Peterson S.W."/>
        </authorList>
    </citation>
    <scope>NUCLEOTIDE SEQUENCE [LARGE SCALE GENOMIC DNA]</scope>
    <source>
        <strain evidence="6 7">CIP104813</strain>
    </source>
</reference>
<keyword evidence="7" id="KW-1185">Reference proteome</keyword>
<evidence type="ECO:0000313" key="7">
    <source>
        <dbReference type="Proteomes" id="UP000195981"/>
    </source>
</evidence>
<comment type="similarity">
    <text evidence="1">Belongs to the bacterial solute-binding protein 3 family.</text>
</comment>
<feature type="signal peptide" evidence="4">
    <location>
        <begin position="1"/>
        <end position="26"/>
    </location>
</feature>
<evidence type="ECO:0000256" key="2">
    <source>
        <dbReference type="ARBA" id="ARBA00022448"/>
    </source>
</evidence>
<gene>
    <name evidence="6" type="ORF">FM110_00365</name>
</gene>
<dbReference type="PROSITE" id="PS51257">
    <property type="entry name" value="PROKAR_LIPOPROTEIN"/>
    <property type="match status" value="1"/>
</dbReference>
<evidence type="ECO:0000259" key="5">
    <source>
        <dbReference type="SMART" id="SM00062"/>
    </source>
</evidence>
<keyword evidence="3 4" id="KW-0732">Signal</keyword>
<dbReference type="CDD" id="cd13690">
    <property type="entry name" value="PBP2_GluB"/>
    <property type="match status" value="1"/>
</dbReference>
<organism evidence="6 7">
    <name type="scientific">Brachybacterium nesterenkovii</name>
    <dbReference type="NCBI Taxonomy" id="47847"/>
    <lineage>
        <taxon>Bacteria</taxon>
        <taxon>Bacillati</taxon>
        <taxon>Actinomycetota</taxon>
        <taxon>Actinomycetes</taxon>
        <taxon>Micrococcales</taxon>
        <taxon>Dermabacteraceae</taxon>
        <taxon>Brachybacterium</taxon>
    </lineage>
</organism>
<dbReference type="RefSeq" id="WP_087101577.1">
    <property type="nucleotide sequence ID" value="NZ_FWFG01000004.1"/>
</dbReference>
<dbReference type="InterPro" id="IPR001638">
    <property type="entry name" value="Solute-binding_3/MltF_N"/>
</dbReference>
<name>A0A1X6WSW1_9MICO</name>
<accession>A0A1X6WSW1</accession>
<dbReference type="Proteomes" id="UP000195981">
    <property type="component" value="Unassembled WGS sequence"/>
</dbReference>
<dbReference type="GO" id="GO:0030288">
    <property type="term" value="C:outer membrane-bounded periplasmic space"/>
    <property type="evidence" value="ECO:0007669"/>
    <property type="project" value="TreeGrafter"/>
</dbReference>
<dbReference type="PANTHER" id="PTHR30085">
    <property type="entry name" value="AMINO ACID ABC TRANSPORTER PERMEASE"/>
    <property type="match status" value="1"/>
</dbReference>
<feature type="chain" id="PRO_5012982126" evidence="4">
    <location>
        <begin position="27"/>
        <end position="331"/>
    </location>
</feature>
<dbReference type="InterPro" id="IPR051455">
    <property type="entry name" value="Bact_solute-bind_prot3"/>
</dbReference>
<dbReference type="Gene3D" id="3.40.190.10">
    <property type="entry name" value="Periplasmic binding protein-like II"/>
    <property type="match status" value="2"/>
</dbReference>
<sequence>MNPSTRPSRRALLGAAALLPVGAALAACSSSGSDAPAIGGSGGSDGGGGSNVGSDYDEIIAGGPVADDATVSGSEWAQGIKEAGKLKRGGTTTGQIFSLKDPSTGKVTGFDAGITQLLAQYILGKDSTEKIDYLDTTVETRETMLQNGTVDVVVATYSITAPRMEKVNFAGPYYSSGAAIQVRSDDDSITSVDDLKGKKITTESASTGYDAIMKHVPDAQDSDIQQFAENDQCIAALKQKRVDAYVLDQSILLSNAVADDSLKVVGEPFTKDPYGIGLSKDHEDSLDFVNGFLQKIYDDGTWAKLWKATIGQVVEGDTPAPPTIGDTAATE</sequence>
<dbReference type="AlphaFoldDB" id="A0A1X6WSW1"/>
<dbReference type="EMBL" id="FWFG01000004">
    <property type="protein sequence ID" value="SLM87789.1"/>
    <property type="molecule type" value="Genomic_DNA"/>
</dbReference>
<evidence type="ECO:0000256" key="4">
    <source>
        <dbReference type="SAM" id="SignalP"/>
    </source>
</evidence>
<evidence type="ECO:0000256" key="3">
    <source>
        <dbReference type="ARBA" id="ARBA00022729"/>
    </source>
</evidence>
<dbReference type="GO" id="GO:0006865">
    <property type="term" value="P:amino acid transport"/>
    <property type="evidence" value="ECO:0007669"/>
    <property type="project" value="TreeGrafter"/>
</dbReference>
<dbReference type="GO" id="GO:0005576">
    <property type="term" value="C:extracellular region"/>
    <property type="evidence" value="ECO:0007669"/>
    <property type="project" value="TreeGrafter"/>
</dbReference>
<dbReference type="PROSITE" id="PS51318">
    <property type="entry name" value="TAT"/>
    <property type="match status" value="1"/>
</dbReference>
<protein>
    <submittedName>
        <fullName evidence="6">Extracellular solute-binding protein, family 3</fullName>
    </submittedName>
</protein>
<dbReference type="OrthoDB" id="9807888at2"/>
<dbReference type="SMART" id="SM00062">
    <property type="entry name" value="PBPb"/>
    <property type="match status" value="1"/>
</dbReference>
<evidence type="ECO:0000256" key="1">
    <source>
        <dbReference type="ARBA" id="ARBA00010333"/>
    </source>
</evidence>
<feature type="domain" description="Solute-binding protein family 3/N-terminal" evidence="5">
    <location>
        <begin position="85"/>
        <end position="313"/>
    </location>
</feature>